<protein>
    <submittedName>
        <fullName evidence="3">Tripartite tricarboxylate transporter TctB family protein</fullName>
    </submittedName>
</protein>
<organism evidence="3 4">
    <name type="scientific">Ramlibacter agri</name>
    <dbReference type="NCBI Taxonomy" id="2728837"/>
    <lineage>
        <taxon>Bacteria</taxon>
        <taxon>Pseudomonadati</taxon>
        <taxon>Pseudomonadota</taxon>
        <taxon>Betaproteobacteria</taxon>
        <taxon>Burkholderiales</taxon>
        <taxon>Comamonadaceae</taxon>
        <taxon>Ramlibacter</taxon>
    </lineage>
</organism>
<name>A0A848HB07_9BURK</name>
<keyword evidence="4" id="KW-1185">Reference proteome</keyword>
<feature type="transmembrane region" description="Helical" evidence="1">
    <location>
        <begin position="95"/>
        <end position="112"/>
    </location>
</feature>
<feature type="transmembrane region" description="Helical" evidence="1">
    <location>
        <begin position="149"/>
        <end position="168"/>
    </location>
</feature>
<dbReference type="RefSeq" id="WP_169420913.1">
    <property type="nucleotide sequence ID" value="NZ_JABBFX010000002.1"/>
</dbReference>
<dbReference type="InterPro" id="IPR009936">
    <property type="entry name" value="DUF1468"/>
</dbReference>
<keyword evidence="1" id="KW-0812">Transmembrane</keyword>
<dbReference type="EMBL" id="JABBFX010000002">
    <property type="protein sequence ID" value="NML46660.1"/>
    <property type="molecule type" value="Genomic_DNA"/>
</dbReference>
<evidence type="ECO:0000259" key="2">
    <source>
        <dbReference type="Pfam" id="PF07331"/>
    </source>
</evidence>
<keyword evidence="1" id="KW-1133">Transmembrane helix</keyword>
<sequence>MSASSSEHDHSPARADLHDATGWIALGVAILVGSLTMDRLQSQNINPYTVPGLLPGLLGAAMILLGSVLALRSWRRGALHEARVPATPEQRAQRVRIAVILVLCIGYAAGLVGHGLPFWVASALFVATTILVLQRMNPDPQERVLTAKTWAQAIVVGLCAAIAIQLVFQELFLVRLP</sequence>
<evidence type="ECO:0000313" key="4">
    <source>
        <dbReference type="Proteomes" id="UP000541185"/>
    </source>
</evidence>
<evidence type="ECO:0000313" key="3">
    <source>
        <dbReference type="EMBL" id="NML46660.1"/>
    </source>
</evidence>
<proteinExistence type="predicted"/>
<reference evidence="3 4" key="1">
    <citation type="submission" date="2020-04" db="EMBL/GenBank/DDBJ databases">
        <title>Ramlibacter sp. G-1-2-2 isolated from soil.</title>
        <authorList>
            <person name="Dahal R.H."/>
        </authorList>
    </citation>
    <scope>NUCLEOTIDE SEQUENCE [LARGE SCALE GENOMIC DNA]</scope>
    <source>
        <strain evidence="3 4">G-1-2-2</strain>
    </source>
</reference>
<dbReference type="Proteomes" id="UP000541185">
    <property type="component" value="Unassembled WGS sequence"/>
</dbReference>
<feature type="transmembrane region" description="Helical" evidence="1">
    <location>
        <begin position="118"/>
        <end position="137"/>
    </location>
</feature>
<gene>
    <name evidence="3" type="ORF">HHL11_23140</name>
</gene>
<keyword evidence="1" id="KW-0472">Membrane</keyword>
<dbReference type="AlphaFoldDB" id="A0A848HB07"/>
<feature type="transmembrane region" description="Helical" evidence="1">
    <location>
        <begin position="57"/>
        <end position="74"/>
    </location>
</feature>
<dbReference type="Pfam" id="PF07331">
    <property type="entry name" value="TctB"/>
    <property type="match status" value="1"/>
</dbReference>
<feature type="transmembrane region" description="Helical" evidence="1">
    <location>
        <begin position="20"/>
        <end position="37"/>
    </location>
</feature>
<evidence type="ECO:0000256" key="1">
    <source>
        <dbReference type="SAM" id="Phobius"/>
    </source>
</evidence>
<accession>A0A848HB07</accession>
<feature type="domain" description="DUF1468" evidence="2">
    <location>
        <begin position="24"/>
        <end position="177"/>
    </location>
</feature>
<comment type="caution">
    <text evidence="3">The sequence shown here is derived from an EMBL/GenBank/DDBJ whole genome shotgun (WGS) entry which is preliminary data.</text>
</comment>